<dbReference type="SUPFAM" id="SSF48264">
    <property type="entry name" value="Cytochrome P450"/>
    <property type="match status" value="1"/>
</dbReference>
<dbReference type="PROSITE" id="PS00086">
    <property type="entry name" value="CYTOCHROME_P450"/>
    <property type="match status" value="1"/>
</dbReference>
<comment type="similarity">
    <text evidence="3 10">Belongs to the cytochrome P450 family.</text>
</comment>
<evidence type="ECO:0000256" key="9">
    <source>
        <dbReference type="PIRSR" id="PIRSR602401-1"/>
    </source>
</evidence>
<evidence type="ECO:0000256" key="5">
    <source>
        <dbReference type="ARBA" id="ARBA00022723"/>
    </source>
</evidence>
<dbReference type="Gene3D" id="1.10.630.10">
    <property type="entry name" value="Cytochrome P450"/>
    <property type="match status" value="1"/>
</dbReference>
<dbReference type="Pfam" id="PF00067">
    <property type="entry name" value="p450"/>
    <property type="match status" value="1"/>
</dbReference>
<keyword evidence="5 9" id="KW-0479">Metal-binding</keyword>
<feature type="binding site" description="axial binding residue" evidence="9">
    <location>
        <position position="441"/>
    </location>
    <ligand>
        <name>heme</name>
        <dbReference type="ChEBI" id="CHEBI:30413"/>
    </ligand>
    <ligandPart>
        <name>Fe</name>
        <dbReference type="ChEBI" id="CHEBI:18248"/>
    </ligandPart>
</feature>
<dbReference type="EMBL" id="JAGFBS010000038">
    <property type="protein sequence ID" value="KAG6371204.1"/>
    <property type="molecule type" value="Genomic_DNA"/>
</dbReference>
<comment type="pathway">
    <text evidence="2">Secondary metabolite biosynthesis.</text>
</comment>
<dbReference type="GO" id="GO:0020037">
    <property type="term" value="F:heme binding"/>
    <property type="evidence" value="ECO:0007669"/>
    <property type="project" value="InterPro"/>
</dbReference>
<evidence type="ECO:0000256" key="7">
    <source>
        <dbReference type="ARBA" id="ARBA00023004"/>
    </source>
</evidence>
<accession>A0A8I2YFX8</accession>
<evidence type="ECO:0000256" key="1">
    <source>
        <dbReference type="ARBA" id="ARBA00001971"/>
    </source>
</evidence>
<proteinExistence type="inferred from homology"/>
<dbReference type="Proteomes" id="UP000683000">
    <property type="component" value="Unassembled WGS sequence"/>
</dbReference>
<dbReference type="PANTHER" id="PTHR46300:SF7">
    <property type="entry name" value="P450, PUTATIVE (EUROFUNG)-RELATED"/>
    <property type="match status" value="1"/>
</dbReference>
<dbReference type="AlphaFoldDB" id="A0A8I2YFX8"/>
<keyword evidence="7 9" id="KW-0408">Iron</keyword>
<dbReference type="GO" id="GO:0005506">
    <property type="term" value="F:iron ion binding"/>
    <property type="evidence" value="ECO:0007669"/>
    <property type="project" value="InterPro"/>
</dbReference>
<dbReference type="PANTHER" id="PTHR46300">
    <property type="entry name" value="P450, PUTATIVE (EUROFUNG)-RELATED-RELATED"/>
    <property type="match status" value="1"/>
</dbReference>
<gene>
    <name evidence="11" type="ORF">JVT61DRAFT_9828</name>
</gene>
<evidence type="ECO:0000256" key="4">
    <source>
        <dbReference type="ARBA" id="ARBA00022617"/>
    </source>
</evidence>
<evidence type="ECO:0000256" key="2">
    <source>
        <dbReference type="ARBA" id="ARBA00005179"/>
    </source>
</evidence>
<keyword evidence="6 10" id="KW-0560">Oxidoreductase</keyword>
<dbReference type="OrthoDB" id="2789670at2759"/>
<name>A0A8I2YFX8_9AGAM</name>
<dbReference type="GO" id="GO:0004497">
    <property type="term" value="F:monooxygenase activity"/>
    <property type="evidence" value="ECO:0007669"/>
    <property type="project" value="UniProtKB-KW"/>
</dbReference>
<reference evidence="11" key="1">
    <citation type="submission" date="2021-03" db="EMBL/GenBank/DDBJ databases">
        <title>Evolutionary innovations through gain and loss of genes in the ectomycorrhizal Boletales.</title>
        <authorList>
            <person name="Wu G."/>
            <person name="Miyauchi S."/>
            <person name="Morin E."/>
            <person name="Yang Z.-L."/>
            <person name="Xu J."/>
            <person name="Martin F.M."/>
        </authorList>
    </citation>
    <scope>NUCLEOTIDE SEQUENCE</scope>
    <source>
        <strain evidence="11">BR01</strain>
    </source>
</reference>
<dbReference type="InterPro" id="IPR036396">
    <property type="entry name" value="Cyt_P450_sf"/>
</dbReference>
<dbReference type="InterPro" id="IPR050364">
    <property type="entry name" value="Cytochrome_P450_fung"/>
</dbReference>
<dbReference type="InterPro" id="IPR002401">
    <property type="entry name" value="Cyt_P450_E_grp-I"/>
</dbReference>
<dbReference type="PRINTS" id="PR00385">
    <property type="entry name" value="P450"/>
</dbReference>
<keyword evidence="12" id="KW-1185">Reference proteome</keyword>
<dbReference type="InterPro" id="IPR001128">
    <property type="entry name" value="Cyt_P450"/>
</dbReference>
<sequence>MHSRTTTGTLAFGCLVALYLGRRALRSRTPYPLPPGPPGLPWVGNVIGINMDAPWLTYAEWARTYGDLVYSRLLGKDIIVINSEQVAKDLLEIQSRNHSDRPYLITNELCGVDFNTVLMPYGDRWRLHRRFFHQTFRLGAVPRFLPYQHSRACHLLQRLLEAPEKLSDHMFEYTASVILNSTYNYDPTSRKDDLVEIVANVLKITIPALRPDIAVIVGAFPWVLYLPSWFPGMSFKKEMEVARAYSKQYLERPFEYALQNVNGSVTPSMVHDGLRRMEGDGISLDESSVQALKEAAGTAFLAASETSNSFLMTFFLMMVVNPGAQEKAHAQIDAVVGRHSLPGMDDRASLPFIDAILRETLRYSPVVPLSIPHAAVDDAIYGGYHIPKGAILLANLWSMAHDESRYPIPDAFIPERFLNDDGSLKPDDTEHIAFGFGRRMCVGRHFADTSVWAVIAKVLAVFKILRPLDENGMEVPVELRFSTGIAV</sequence>
<comment type="caution">
    <text evidence="11">The sequence shown here is derived from an EMBL/GenBank/DDBJ whole genome shotgun (WGS) entry which is preliminary data.</text>
</comment>
<organism evidence="11 12">
    <name type="scientific">Boletus reticuloceps</name>
    <dbReference type="NCBI Taxonomy" id="495285"/>
    <lineage>
        <taxon>Eukaryota</taxon>
        <taxon>Fungi</taxon>
        <taxon>Dikarya</taxon>
        <taxon>Basidiomycota</taxon>
        <taxon>Agaricomycotina</taxon>
        <taxon>Agaricomycetes</taxon>
        <taxon>Agaricomycetidae</taxon>
        <taxon>Boletales</taxon>
        <taxon>Boletineae</taxon>
        <taxon>Boletaceae</taxon>
        <taxon>Boletoideae</taxon>
        <taxon>Boletus</taxon>
    </lineage>
</organism>
<protein>
    <submittedName>
        <fullName evidence="11">Cytochrome P450</fullName>
    </submittedName>
</protein>
<keyword evidence="8 10" id="KW-0503">Monooxygenase</keyword>
<dbReference type="InterPro" id="IPR017972">
    <property type="entry name" value="Cyt_P450_CS"/>
</dbReference>
<comment type="cofactor">
    <cofactor evidence="1 9">
        <name>heme</name>
        <dbReference type="ChEBI" id="CHEBI:30413"/>
    </cofactor>
</comment>
<evidence type="ECO:0000313" key="12">
    <source>
        <dbReference type="Proteomes" id="UP000683000"/>
    </source>
</evidence>
<evidence type="ECO:0000256" key="6">
    <source>
        <dbReference type="ARBA" id="ARBA00023002"/>
    </source>
</evidence>
<evidence type="ECO:0000313" key="11">
    <source>
        <dbReference type="EMBL" id="KAG6371204.1"/>
    </source>
</evidence>
<dbReference type="PRINTS" id="PR00463">
    <property type="entry name" value="EP450I"/>
</dbReference>
<dbReference type="CDD" id="cd11065">
    <property type="entry name" value="CYP64-like"/>
    <property type="match status" value="1"/>
</dbReference>
<keyword evidence="4 9" id="KW-0349">Heme</keyword>
<evidence type="ECO:0000256" key="3">
    <source>
        <dbReference type="ARBA" id="ARBA00010617"/>
    </source>
</evidence>
<evidence type="ECO:0000256" key="10">
    <source>
        <dbReference type="RuleBase" id="RU000461"/>
    </source>
</evidence>
<evidence type="ECO:0000256" key="8">
    <source>
        <dbReference type="ARBA" id="ARBA00023033"/>
    </source>
</evidence>
<dbReference type="GO" id="GO:0016705">
    <property type="term" value="F:oxidoreductase activity, acting on paired donors, with incorporation or reduction of molecular oxygen"/>
    <property type="evidence" value="ECO:0007669"/>
    <property type="project" value="InterPro"/>
</dbReference>